<proteinExistence type="predicted"/>
<feature type="non-terminal residue" evidence="4">
    <location>
        <position position="448"/>
    </location>
</feature>
<dbReference type="SUPFAM" id="SSF48366">
    <property type="entry name" value="Ras GEF"/>
    <property type="match status" value="1"/>
</dbReference>
<dbReference type="CDD" id="cd06224">
    <property type="entry name" value="REM"/>
    <property type="match status" value="1"/>
</dbReference>
<feature type="domain" description="N-terminal Ras-GEF" evidence="3">
    <location>
        <begin position="111"/>
        <end position="272"/>
    </location>
</feature>
<evidence type="ECO:0000256" key="1">
    <source>
        <dbReference type="PROSITE-ProRule" id="PRU00135"/>
    </source>
</evidence>
<dbReference type="InterPro" id="IPR029071">
    <property type="entry name" value="Ubiquitin-like_domsf"/>
</dbReference>
<accession>A0A553QBR4</accession>
<gene>
    <name evidence="4" type="ORF">DNTS_003941</name>
</gene>
<dbReference type="InterPro" id="IPR023578">
    <property type="entry name" value="Ras_GEF_dom_sf"/>
</dbReference>
<dbReference type="SMART" id="SM00229">
    <property type="entry name" value="RasGEFN"/>
    <property type="match status" value="1"/>
</dbReference>
<name>A0A553QBR4_9TELE</name>
<dbReference type="OrthoDB" id="21144at2759"/>
<dbReference type="Pfam" id="PF00618">
    <property type="entry name" value="RasGEF_N"/>
    <property type="match status" value="1"/>
</dbReference>
<evidence type="ECO:0000313" key="5">
    <source>
        <dbReference type="Proteomes" id="UP000316079"/>
    </source>
</evidence>
<dbReference type="Gene3D" id="3.10.20.90">
    <property type="entry name" value="Phosphatidylinositol 3-kinase Catalytic Subunit, Chain A, domain 1"/>
    <property type="match status" value="1"/>
</dbReference>
<dbReference type="EMBL" id="SRMA01026135">
    <property type="protein sequence ID" value="TRY87368.1"/>
    <property type="molecule type" value="Genomic_DNA"/>
</dbReference>
<evidence type="ECO:0000259" key="3">
    <source>
        <dbReference type="PROSITE" id="PS50212"/>
    </source>
</evidence>
<sequence length="448" mass="50115">AQGEGVVRVCLKERGQDVLVLQRVPSDPSSTPSAGVKDQEESKDKRRVGTCSSPQAHAHFGSASHTAPPLCVWLLLLEAPVHAVAQDGCSSLGMSLLDVEDSSSSSRAVYSRYVVVSGTPQKILEHLLSDLRLDEHQGASEGKEAEMLLDDFLLTYLVFMSTSDLCQALLGQYPSERALFNNPWWKVLFFNLGRLTYCVKRIGGCEEGREALHRKRKVLHLVSQWSQLYRDIPREEDNLKIFIKTLYRYVLEDVYEFPSLEKDLKEFQKLLRRRHTVDDYSPHQKNKALYQQLSLKEGSVSLRASPVHSRDVTCRVYVSCDSYLSVCVKPALVAQDLLNIISQRIERNPDDMLLLQESPSGAPQLLGLLVSWLRHPRLTECQDLAHRSVRLLGLNSWDVAVALTHFDWNLFNSIHEQELIVRTLSGSTVAAGGGVTGGSGGRGLALER</sequence>
<dbReference type="AlphaFoldDB" id="A0A553QBR4"/>
<dbReference type="Proteomes" id="UP000316079">
    <property type="component" value="Unassembled WGS sequence"/>
</dbReference>
<keyword evidence="1" id="KW-0344">Guanine-nucleotide releasing factor</keyword>
<dbReference type="GO" id="GO:0005886">
    <property type="term" value="C:plasma membrane"/>
    <property type="evidence" value="ECO:0007669"/>
    <property type="project" value="TreeGrafter"/>
</dbReference>
<dbReference type="GO" id="GO:0005085">
    <property type="term" value="F:guanyl-nucleotide exchange factor activity"/>
    <property type="evidence" value="ECO:0007669"/>
    <property type="project" value="UniProtKB-KW"/>
</dbReference>
<dbReference type="PROSITE" id="PS50212">
    <property type="entry name" value="RASGEF_NTER"/>
    <property type="match status" value="1"/>
</dbReference>
<feature type="non-terminal residue" evidence="4">
    <location>
        <position position="1"/>
    </location>
</feature>
<organism evidence="4 5">
    <name type="scientific">Danionella cerebrum</name>
    <dbReference type="NCBI Taxonomy" id="2873325"/>
    <lineage>
        <taxon>Eukaryota</taxon>
        <taxon>Metazoa</taxon>
        <taxon>Chordata</taxon>
        <taxon>Craniata</taxon>
        <taxon>Vertebrata</taxon>
        <taxon>Euteleostomi</taxon>
        <taxon>Actinopterygii</taxon>
        <taxon>Neopterygii</taxon>
        <taxon>Teleostei</taxon>
        <taxon>Ostariophysi</taxon>
        <taxon>Cypriniformes</taxon>
        <taxon>Danionidae</taxon>
        <taxon>Danioninae</taxon>
        <taxon>Danionella</taxon>
    </lineage>
</organism>
<dbReference type="STRING" id="623744.A0A553QBR4"/>
<dbReference type="InterPro" id="IPR000651">
    <property type="entry name" value="Ras-like_Gua-exchang_fac_N"/>
</dbReference>
<comment type="caution">
    <text evidence="4">The sequence shown here is derived from an EMBL/GenBank/DDBJ whole genome shotgun (WGS) entry which is preliminary data.</text>
</comment>
<dbReference type="Gene3D" id="1.20.870.10">
    <property type="entry name" value="Son of sevenless (SoS) protein Chain: S domain 1"/>
    <property type="match status" value="1"/>
</dbReference>
<reference evidence="4 5" key="1">
    <citation type="journal article" date="2019" name="Sci. Data">
        <title>Hybrid genome assembly and annotation of Danionella translucida.</title>
        <authorList>
            <person name="Kadobianskyi M."/>
            <person name="Schulze L."/>
            <person name="Schuelke M."/>
            <person name="Judkewitz B."/>
        </authorList>
    </citation>
    <scope>NUCLEOTIDE SEQUENCE [LARGE SCALE GENOMIC DNA]</scope>
    <source>
        <strain evidence="4 5">Bolton</strain>
    </source>
</reference>
<protein>
    <recommendedName>
        <fullName evidence="3">N-terminal Ras-GEF domain-containing protein</fullName>
    </recommendedName>
</protein>
<dbReference type="InterPro" id="IPR008937">
    <property type="entry name" value="Ras-like_GEF"/>
</dbReference>
<keyword evidence="5" id="KW-1185">Reference proteome</keyword>
<evidence type="ECO:0000256" key="2">
    <source>
        <dbReference type="SAM" id="MobiDB-lite"/>
    </source>
</evidence>
<dbReference type="PANTHER" id="PTHR23113">
    <property type="entry name" value="GUANINE NUCLEOTIDE EXCHANGE FACTOR"/>
    <property type="match status" value="1"/>
</dbReference>
<dbReference type="SUPFAM" id="SSF54236">
    <property type="entry name" value="Ubiquitin-like"/>
    <property type="match status" value="1"/>
</dbReference>
<feature type="region of interest" description="Disordered" evidence="2">
    <location>
        <begin position="21"/>
        <end position="63"/>
    </location>
</feature>
<evidence type="ECO:0000313" key="4">
    <source>
        <dbReference type="EMBL" id="TRY87368.1"/>
    </source>
</evidence>
<dbReference type="PANTHER" id="PTHR23113:SF26">
    <property type="entry name" value="RAP GUANINE NUCLEOTIDE EXCHANGE FACTOR 5"/>
    <property type="match status" value="1"/>
</dbReference>
<dbReference type="GO" id="GO:0007265">
    <property type="term" value="P:Ras protein signal transduction"/>
    <property type="evidence" value="ECO:0007669"/>
    <property type="project" value="TreeGrafter"/>
</dbReference>